<dbReference type="OrthoDB" id="9815923at2"/>
<dbReference type="InterPro" id="IPR011990">
    <property type="entry name" value="TPR-like_helical_dom_sf"/>
</dbReference>
<evidence type="ECO:0000313" key="4">
    <source>
        <dbReference type="Proteomes" id="UP000229081"/>
    </source>
</evidence>
<reference evidence="3 4" key="1">
    <citation type="submission" date="2017-11" db="EMBL/GenBank/DDBJ databases">
        <title>Complete genome sequence of Sphingomonas sp. Strain Cra20, a psychrotolerant potential plant growth promoting rhizobacteria.</title>
        <authorList>
            <person name="Luo Y."/>
        </authorList>
    </citation>
    <scope>NUCLEOTIDE SEQUENCE [LARGE SCALE GENOMIC DNA]</scope>
    <source>
        <strain evidence="3 4">Cra20</strain>
    </source>
</reference>
<sequence>MSRKPVIAAVLIVRDEARCIARCLDSVRPHVDRILVLDTGSTDGTPLLAAQCGAQVHHLPWPNDFSAARNHALDLVDADWNLVLDADEWIVSGGEQLRRWCRAPRLGQLCVHSAMEGTATGAERRNWLTRLLPRGVRYQGRVHEQPVSPLPRARIELHIRHDGYLAGQLARKRDRNPPLLRRDLRDRPGDPYLLYQLAKDAEIGGDLVEACAHYAAALEASPLEANWRHALVVRQLHCLGRTDRMDTALALADAEMAHYPESPDLFFVLGNLLHDRAQTDPVQALDQWLPLAIGAWERCLAIGERPDLEGSLQGCGSHLVRHNLETARTQMRLLGMQQELARLVA</sequence>
<dbReference type="PANTHER" id="PTHR43630">
    <property type="entry name" value="POLY-BETA-1,6-N-ACETYL-D-GLUCOSAMINE SYNTHASE"/>
    <property type="match status" value="1"/>
</dbReference>
<keyword evidence="4" id="KW-1185">Reference proteome</keyword>
<evidence type="ECO:0000256" key="1">
    <source>
        <dbReference type="ARBA" id="ARBA00038494"/>
    </source>
</evidence>
<dbReference type="SUPFAM" id="SSF53448">
    <property type="entry name" value="Nucleotide-diphospho-sugar transferases"/>
    <property type="match status" value="1"/>
</dbReference>
<dbReference type="AlphaFoldDB" id="A0A2K8MF17"/>
<dbReference type="PANTHER" id="PTHR43630:SF2">
    <property type="entry name" value="GLYCOSYLTRANSFERASE"/>
    <property type="match status" value="1"/>
</dbReference>
<organism evidence="3 4">
    <name type="scientific">Sphingomonas psychrotolerans</name>
    <dbReference type="NCBI Taxonomy" id="1327635"/>
    <lineage>
        <taxon>Bacteria</taxon>
        <taxon>Pseudomonadati</taxon>
        <taxon>Pseudomonadota</taxon>
        <taxon>Alphaproteobacteria</taxon>
        <taxon>Sphingomonadales</taxon>
        <taxon>Sphingomonadaceae</taxon>
        <taxon>Sphingomonas</taxon>
    </lineage>
</organism>
<evidence type="ECO:0000313" key="3">
    <source>
        <dbReference type="EMBL" id="ATY32478.1"/>
    </source>
</evidence>
<keyword evidence="3" id="KW-0808">Transferase</keyword>
<dbReference type="InterPro" id="IPR029044">
    <property type="entry name" value="Nucleotide-diphossugar_trans"/>
</dbReference>
<name>A0A2K8MF17_9SPHN</name>
<dbReference type="Pfam" id="PF00535">
    <property type="entry name" value="Glycos_transf_2"/>
    <property type="match status" value="1"/>
</dbReference>
<dbReference type="EMBL" id="CP024923">
    <property type="protein sequence ID" value="ATY32478.1"/>
    <property type="molecule type" value="Genomic_DNA"/>
</dbReference>
<feature type="domain" description="Glycosyltransferase 2-like" evidence="2">
    <location>
        <begin position="10"/>
        <end position="90"/>
    </location>
</feature>
<dbReference type="SUPFAM" id="SSF48452">
    <property type="entry name" value="TPR-like"/>
    <property type="match status" value="1"/>
</dbReference>
<accession>A0A2K8MF17</accession>
<dbReference type="Gene3D" id="1.25.40.10">
    <property type="entry name" value="Tetratricopeptide repeat domain"/>
    <property type="match status" value="1"/>
</dbReference>
<comment type="similarity">
    <text evidence="1">Belongs to the glycosyltransferase 2 family. WaaE/KdtX subfamily.</text>
</comment>
<dbReference type="RefSeq" id="WP_100282285.1">
    <property type="nucleotide sequence ID" value="NZ_CP024923.1"/>
</dbReference>
<protein>
    <submittedName>
        <fullName evidence="3">Family 2 glycosyl transferase</fullName>
    </submittedName>
</protein>
<proteinExistence type="inferred from homology"/>
<dbReference type="CDD" id="cd02511">
    <property type="entry name" value="Beta4Glucosyltransferase"/>
    <property type="match status" value="1"/>
</dbReference>
<dbReference type="KEGG" id="sphc:CVN68_11245"/>
<dbReference type="GO" id="GO:0016740">
    <property type="term" value="F:transferase activity"/>
    <property type="evidence" value="ECO:0007669"/>
    <property type="project" value="UniProtKB-KW"/>
</dbReference>
<gene>
    <name evidence="3" type="ORF">CVN68_11245</name>
</gene>
<dbReference type="InterPro" id="IPR001173">
    <property type="entry name" value="Glyco_trans_2-like"/>
</dbReference>
<dbReference type="Proteomes" id="UP000229081">
    <property type="component" value="Chromosome"/>
</dbReference>
<evidence type="ECO:0000259" key="2">
    <source>
        <dbReference type="Pfam" id="PF00535"/>
    </source>
</evidence>
<dbReference type="Gene3D" id="3.90.550.10">
    <property type="entry name" value="Spore Coat Polysaccharide Biosynthesis Protein SpsA, Chain A"/>
    <property type="match status" value="1"/>
</dbReference>